<keyword evidence="1" id="KW-0812">Transmembrane</keyword>
<keyword evidence="1" id="KW-0472">Membrane</keyword>
<evidence type="ECO:0000313" key="4">
    <source>
        <dbReference type="Proteomes" id="UP001049518"/>
    </source>
</evidence>
<dbReference type="RefSeq" id="WP_231335362.1">
    <property type="nucleotide sequence ID" value="NZ_CP059572.1"/>
</dbReference>
<evidence type="ECO:0000313" key="3">
    <source>
        <dbReference type="EMBL" id="QXJ22160.1"/>
    </source>
</evidence>
<evidence type="ECO:0000259" key="2">
    <source>
        <dbReference type="Pfam" id="PF13845"/>
    </source>
</evidence>
<accession>A0ABX8QTQ0</accession>
<proteinExistence type="predicted"/>
<feature type="transmembrane region" description="Helical" evidence="1">
    <location>
        <begin position="60"/>
        <end position="83"/>
    </location>
</feature>
<feature type="domain" description="Septum formation-related" evidence="2">
    <location>
        <begin position="112"/>
        <end position="213"/>
    </location>
</feature>
<protein>
    <submittedName>
        <fullName evidence="3">Septum formation family protein</fullName>
    </submittedName>
</protein>
<feature type="transmembrane region" description="Helical" evidence="1">
    <location>
        <begin position="23"/>
        <end position="48"/>
    </location>
</feature>
<dbReference type="EMBL" id="CP059572">
    <property type="protein sequence ID" value="QXJ22160.1"/>
    <property type="molecule type" value="Genomic_DNA"/>
</dbReference>
<sequence>MPGEPSSSYGSGPPLNNDKTNGLAIGAFVTGLIPCVSLLGLILGVISLRQIGRLGGKGRGLAMAGIALFCVWLAASIAGYALLGGDDSDKGTSAKPKITSTKPKKVDAKKMKVGDCINDNSGASTSTSADGPVEVESVKIVPCTGPHDGEVLAAFKLGGLFPSENEMSQKASAGCKRLMAPRLRRDPAAASLATSYYYPTAESWTRGDRDVTCVAVHATEGKKLTRPIRR</sequence>
<dbReference type="Proteomes" id="UP001049518">
    <property type="component" value="Chromosome"/>
</dbReference>
<keyword evidence="1" id="KW-1133">Transmembrane helix</keyword>
<organism evidence="3 4">
    <name type="scientific">Actinomadura graeca</name>
    <dbReference type="NCBI Taxonomy" id="2750812"/>
    <lineage>
        <taxon>Bacteria</taxon>
        <taxon>Bacillati</taxon>
        <taxon>Actinomycetota</taxon>
        <taxon>Actinomycetes</taxon>
        <taxon>Streptosporangiales</taxon>
        <taxon>Thermomonosporaceae</taxon>
        <taxon>Actinomadura</taxon>
    </lineage>
</organism>
<name>A0ABX8QTQ0_9ACTN</name>
<dbReference type="Pfam" id="PF13845">
    <property type="entry name" value="Septum_form"/>
    <property type="match status" value="1"/>
</dbReference>
<keyword evidence="4" id="KW-1185">Reference proteome</keyword>
<evidence type="ECO:0000256" key="1">
    <source>
        <dbReference type="SAM" id="Phobius"/>
    </source>
</evidence>
<reference evidence="3" key="1">
    <citation type="submission" date="2020-07" db="EMBL/GenBank/DDBJ databases">
        <authorList>
            <person name="Tarantini F.S."/>
            <person name="Hong K.W."/>
            <person name="Chan K.G."/>
        </authorList>
    </citation>
    <scope>NUCLEOTIDE SEQUENCE</scope>
    <source>
        <strain evidence="3">32-07</strain>
    </source>
</reference>
<dbReference type="InterPro" id="IPR026004">
    <property type="entry name" value="Septum_form"/>
</dbReference>
<gene>
    <name evidence="3" type="ORF">AGRA3207_003117</name>
</gene>